<evidence type="ECO:0000256" key="4">
    <source>
        <dbReference type="ARBA" id="ARBA00023136"/>
    </source>
</evidence>
<name>A0A0P6Y534_9CHLR</name>
<evidence type="ECO:0000256" key="2">
    <source>
        <dbReference type="ARBA" id="ARBA00022692"/>
    </source>
</evidence>
<dbReference type="EMBL" id="LGHJ01000011">
    <property type="protein sequence ID" value="KPL76702.1"/>
    <property type="molecule type" value="Genomic_DNA"/>
</dbReference>
<accession>A0A0P6Y534</accession>
<evidence type="ECO:0000256" key="1">
    <source>
        <dbReference type="ARBA" id="ARBA00004141"/>
    </source>
</evidence>
<protein>
    <recommendedName>
        <fullName evidence="8">DUF4870 domain-containing protein</fullName>
    </recommendedName>
</protein>
<organism evidence="6 7">
    <name type="scientific">Bellilinea caldifistulae</name>
    <dbReference type="NCBI Taxonomy" id="360411"/>
    <lineage>
        <taxon>Bacteria</taxon>
        <taxon>Bacillati</taxon>
        <taxon>Chloroflexota</taxon>
        <taxon>Anaerolineae</taxon>
        <taxon>Anaerolineales</taxon>
        <taxon>Anaerolineaceae</taxon>
        <taxon>Bellilinea</taxon>
    </lineage>
</organism>
<evidence type="ECO:0000256" key="5">
    <source>
        <dbReference type="SAM" id="Phobius"/>
    </source>
</evidence>
<keyword evidence="7" id="KW-1185">Reference proteome</keyword>
<proteinExistence type="predicted"/>
<dbReference type="Pfam" id="PF09685">
    <property type="entry name" value="MamF_MmsF"/>
    <property type="match status" value="1"/>
</dbReference>
<evidence type="ECO:0008006" key="8">
    <source>
        <dbReference type="Google" id="ProtNLM"/>
    </source>
</evidence>
<dbReference type="AlphaFoldDB" id="A0A0P6Y534"/>
<reference evidence="6 7" key="1">
    <citation type="submission" date="2015-07" db="EMBL/GenBank/DDBJ databases">
        <title>Draft genome of Bellilinea caldifistulae DSM 17877.</title>
        <authorList>
            <person name="Hemp J."/>
            <person name="Ward L.M."/>
            <person name="Pace L.A."/>
            <person name="Fischer W.W."/>
        </authorList>
    </citation>
    <scope>NUCLEOTIDE SEQUENCE [LARGE SCALE GENOMIC DNA]</scope>
    <source>
        <strain evidence="6 7">GOMI-1</strain>
    </source>
</reference>
<evidence type="ECO:0000256" key="3">
    <source>
        <dbReference type="ARBA" id="ARBA00022989"/>
    </source>
</evidence>
<dbReference type="STRING" id="360411.AC812_05170"/>
<feature type="transmembrane region" description="Helical" evidence="5">
    <location>
        <begin position="14"/>
        <end position="38"/>
    </location>
</feature>
<keyword evidence="3 5" id="KW-1133">Transmembrane helix</keyword>
<evidence type="ECO:0000313" key="7">
    <source>
        <dbReference type="Proteomes" id="UP000050514"/>
    </source>
</evidence>
<dbReference type="InterPro" id="IPR019109">
    <property type="entry name" value="MamF_MmsF"/>
</dbReference>
<dbReference type="OrthoDB" id="9808930at2"/>
<gene>
    <name evidence="6" type="ORF">AC812_05170</name>
</gene>
<feature type="transmembrane region" description="Helical" evidence="5">
    <location>
        <begin position="97"/>
        <end position="123"/>
    </location>
</feature>
<comment type="caution">
    <text evidence="6">The sequence shown here is derived from an EMBL/GenBank/DDBJ whole genome shotgun (WGS) entry which is preliminary data.</text>
</comment>
<feature type="transmembrane region" description="Helical" evidence="5">
    <location>
        <begin position="59"/>
        <end position="85"/>
    </location>
</feature>
<keyword evidence="2 5" id="KW-0812">Transmembrane</keyword>
<sequence length="153" mass="17323">MPETRFSEESEDRLVAALCHLGAFLPFFGMLAALIIWLTQKVRSRWLGFQSLQALLFQGIAFALYYLVGFGMSVGYFVFVLPLIALSETGWGDRVQFLLVPFLFLFFGMLLLIVAATFVYYLLAGIAAVNTLRGRDYRYPLIGKLTESLTSRR</sequence>
<evidence type="ECO:0000313" key="6">
    <source>
        <dbReference type="EMBL" id="KPL76702.1"/>
    </source>
</evidence>
<dbReference type="RefSeq" id="WP_061912769.1">
    <property type="nucleotide sequence ID" value="NZ_DF967971.1"/>
</dbReference>
<comment type="subcellular location">
    <subcellularLocation>
        <location evidence="1">Membrane</location>
        <topology evidence="1">Multi-pass membrane protein</topology>
    </subcellularLocation>
</comment>
<dbReference type="Proteomes" id="UP000050514">
    <property type="component" value="Unassembled WGS sequence"/>
</dbReference>
<keyword evidence="4 5" id="KW-0472">Membrane</keyword>